<evidence type="ECO:0000256" key="2">
    <source>
        <dbReference type="ARBA" id="ARBA00022801"/>
    </source>
</evidence>
<proteinExistence type="predicted"/>
<feature type="compositionally biased region" description="Basic and acidic residues" evidence="3">
    <location>
        <begin position="124"/>
        <end position="137"/>
    </location>
</feature>
<keyword evidence="1" id="KW-0479">Metal-binding</keyword>
<accession>A0ABW2QM11</accession>
<dbReference type="EMBL" id="JBHTCA010000015">
    <property type="protein sequence ID" value="MFC7410469.1"/>
    <property type="molecule type" value="Genomic_DNA"/>
</dbReference>
<protein>
    <submittedName>
        <fullName evidence="5">Sulfatase</fullName>
    </submittedName>
</protein>
<organism evidence="5 6">
    <name type="scientific">Hydrogenophaga atypica</name>
    <dbReference type="NCBI Taxonomy" id="249409"/>
    <lineage>
        <taxon>Bacteria</taxon>
        <taxon>Pseudomonadati</taxon>
        <taxon>Pseudomonadota</taxon>
        <taxon>Betaproteobacteria</taxon>
        <taxon>Burkholderiales</taxon>
        <taxon>Comamonadaceae</taxon>
        <taxon>Hydrogenophaga</taxon>
    </lineage>
</organism>
<dbReference type="PANTHER" id="PTHR45953:SF1">
    <property type="entry name" value="IDURONATE 2-SULFATASE"/>
    <property type="match status" value="1"/>
</dbReference>
<dbReference type="InterPro" id="IPR017850">
    <property type="entry name" value="Alkaline_phosphatase_core_sf"/>
</dbReference>
<feature type="domain" description="Sulfatase N-terminal" evidence="4">
    <location>
        <begin position="5"/>
        <end position="419"/>
    </location>
</feature>
<evidence type="ECO:0000259" key="4">
    <source>
        <dbReference type="Pfam" id="PF00884"/>
    </source>
</evidence>
<sequence length="533" mass="60273">MNKQPNFLIFITDQHRADHLGCYGNTQVKTPHIDALAHSGTRFERAYVANPVCMPNRGSIMTSRMPSVHGARSNGVPLPLESVTFADLLAEFGYHTGFIGKSHLQNMEDKPPLLPPAVQLPGTEKSRAYSEARRENDDPSAYEQELRSRWQDPQHQITLPYYGFQDVVLCNHHADECFGDWLRWLQVEHPDLAGRLGREHGDRDPRYVAPQAWKTQLDEFTYPTHFIATQTSQWIERHVAEHPEQPFAVICSFPDPHHPWTPPGRYWDMYKPEDIRVPETMGADGEVAPHVRWLMEERKGGQAKLDGPRLFAATVREVQEMIALTYGMITNIDDRIGMVMETLRDCGADSNTVVIFTSDHGDLMGDHGIVLKGPLHYQGLVRVPMIWREPGTARVDAVARDDLTSSIDLGAAIIHRAGIAAPNGVQGKPLFTPNGEPVHTGRDAVLIEENQQRAYLGFERPVKVRTIVTRTHRMSVFAEGDWGELYDLQSDPLEKHNLWDTPQAQVLKCDLMQQLVQLLMEHSDNSPNPKRIA</sequence>
<feature type="region of interest" description="Disordered" evidence="3">
    <location>
        <begin position="109"/>
        <end position="141"/>
    </location>
</feature>
<evidence type="ECO:0000313" key="5">
    <source>
        <dbReference type="EMBL" id="MFC7410469.1"/>
    </source>
</evidence>
<evidence type="ECO:0000256" key="1">
    <source>
        <dbReference type="ARBA" id="ARBA00022723"/>
    </source>
</evidence>
<dbReference type="Proteomes" id="UP001596501">
    <property type="component" value="Unassembled WGS sequence"/>
</dbReference>
<dbReference type="RefSeq" id="WP_382225595.1">
    <property type="nucleotide sequence ID" value="NZ_JBHTCA010000015.1"/>
</dbReference>
<keyword evidence="6" id="KW-1185">Reference proteome</keyword>
<evidence type="ECO:0000313" key="6">
    <source>
        <dbReference type="Proteomes" id="UP001596501"/>
    </source>
</evidence>
<reference evidence="6" key="1">
    <citation type="journal article" date="2019" name="Int. J. Syst. Evol. Microbiol.">
        <title>The Global Catalogue of Microorganisms (GCM) 10K type strain sequencing project: providing services to taxonomists for standard genome sequencing and annotation.</title>
        <authorList>
            <consortium name="The Broad Institute Genomics Platform"/>
            <consortium name="The Broad Institute Genome Sequencing Center for Infectious Disease"/>
            <person name="Wu L."/>
            <person name="Ma J."/>
        </authorList>
    </citation>
    <scope>NUCLEOTIDE SEQUENCE [LARGE SCALE GENOMIC DNA]</scope>
    <source>
        <strain evidence="6">CGMCC 1.12371</strain>
    </source>
</reference>
<name>A0ABW2QM11_9BURK</name>
<keyword evidence="2" id="KW-0378">Hydrolase</keyword>
<dbReference type="PANTHER" id="PTHR45953">
    <property type="entry name" value="IDURONATE 2-SULFATASE"/>
    <property type="match status" value="1"/>
</dbReference>
<dbReference type="Pfam" id="PF00884">
    <property type="entry name" value="Sulfatase"/>
    <property type="match status" value="1"/>
</dbReference>
<dbReference type="SUPFAM" id="SSF53649">
    <property type="entry name" value="Alkaline phosphatase-like"/>
    <property type="match status" value="1"/>
</dbReference>
<evidence type="ECO:0000256" key="3">
    <source>
        <dbReference type="SAM" id="MobiDB-lite"/>
    </source>
</evidence>
<comment type="caution">
    <text evidence="5">The sequence shown here is derived from an EMBL/GenBank/DDBJ whole genome shotgun (WGS) entry which is preliminary data.</text>
</comment>
<gene>
    <name evidence="5" type="ORF">ACFQPB_16505</name>
</gene>
<dbReference type="InterPro" id="IPR000917">
    <property type="entry name" value="Sulfatase_N"/>
</dbReference>
<dbReference type="Gene3D" id="3.40.720.10">
    <property type="entry name" value="Alkaline Phosphatase, subunit A"/>
    <property type="match status" value="1"/>
</dbReference>